<feature type="transmembrane region" description="Helical" evidence="1">
    <location>
        <begin position="12"/>
        <end position="33"/>
    </location>
</feature>
<evidence type="ECO:0000256" key="1">
    <source>
        <dbReference type="SAM" id="Phobius"/>
    </source>
</evidence>
<dbReference type="Proteomes" id="UP000505306">
    <property type="component" value="Chromosome"/>
</dbReference>
<keyword evidence="1" id="KW-0812">Transmembrane</keyword>
<evidence type="ECO:0000313" key="3">
    <source>
        <dbReference type="Proteomes" id="UP000505306"/>
    </source>
</evidence>
<name>A0A6G6GKC1_9FLAO</name>
<keyword evidence="3" id="KW-1185">Reference proteome</keyword>
<dbReference type="RefSeq" id="WP_164679055.1">
    <property type="nucleotide sequence ID" value="NZ_CP049057.1"/>
</dbReference>
<gene>
    <name evidence="2" type="ORF">G5B37_05440</name>
</gene>
<keyword evidence="1" id="KW-1133">Transmembrane helix</keyword>
<dbReference type="AlphaFoldDB" id="A0A6G6GKC1"/>
<evidence type="ECO:0000313" key="2">
    <source>
        <dbReference type="EMBL" id="QIE59025.1"/>
    </source>
</evidence>
<dbReference type="KEGG" id="mgel:G5B37_05440"/>
<sequence>MRLFHESQKFNQVWLVILMMSTVAITIGALAMSYPKVAPSEMTDFLAVSIPTVVLVLTITVLIFTTRLETKIDSVGVHYGFWPFQRKLRTASWHEIQSCRVRKYSPLREFGGWGYKFSLSGHGKVYNTKGNMGIQIVFNSGKKTLVGTQKPEEARQILERFTKNKNV</sequence>
<accession>A0A6G6GKC1</accession>
<feature type="transmembrane region" description="Helical" evidence="1">
    <location>
        <begin position="45"/>
        <end position="64"/>
    </location>
</feature>
<dbReference type="EMBL" id="CP049057">
    <property type="protein sequence ID" value="QIE59025.1"/>
    <property type="molecule type" value="Genomic_DNA"/>
</dbReference>
<reference evidence="2 3" key="1">
    <citation type="submission" date="2020-02" db="EMBL/GenBank/DDBJ databases">
        <title>Complete genome sequence of Flavobacteriaceae bacterium.</title>
        <authorList>
            <person name="Kim S.-J."/>
            <person name="Kim Y.-S."/>
            <person name="Kim K.-H."/>
        </authorList>
    </citation>
    <scope>NUCLEOTIDE SEQUENCE [LARGE SCALE GENOMIC DNA]</scope>
    <source>
        <strain evidence="2 3">RR4-40</strain>
    </source>
</reference>
<organism evidence="2 3">
    <name type="scientific">Rasiella rasia</name>
    <dbReference type="NCBI Taxonomy" id="2744027"/>
    <lineage>
        <taxon>Bacteria</taxon>
        <taxon>Pseudomonadati</taxon>
        <taxon>Bacteroidota</taxon>
        <taxon>Flavobacteriia</taxon>
        <taxon>Flavobacteriales</taxon>
        <taxon>Flavobacteriaceae</taxon>
        <taxon>Rasiella</taxon>
    </lineage>
</organism>
<keyword evidence="1" id="KW-0472">Membrane</keyword>
<proteinExistence type="predicted"/>
<protein>
    <submittedName>
        <fullName evidence="2">Uncharacterized protein</fullName>
    </submittedName>
</protein>